<evidence type="ECO:0000256" key="8">
    <source>
        <dbReference type="ARBA" id="ARBA00023242"/>
    </source>
</evidence>
<dbReference type="Gene3D" id="3.40.50.150">
    <property type="entry name" value="Vaccinia Virus protein VP39"/>
    <property type="match status" value="1"/>
</dbReference>
<dbReference type="CDD" id="cd02440">
    <property type="entry name" value="AdoMet_MTases"/>
    <property type="match status" value="1"/>
</dbReference>
<comment type="caution">
    <text evidence="10">The sequence shown here is derived from an EMBL/GenBank/DDBJ whole genome shotgun (WGS) entry which is preliminary data.</text>
</comment>
<dbReference type="PANTHER" id="PTHR14614:SF39">
    <property type="entry name" value="HISTIDINE PROTEIN METHYLTRANSFERASE 1 HOMOLOG"/>
    <property type="match status" value="1"/>
</dbReference>
<dbReference type="GO" id="GO:0018064">
    <property type="term" value="F:protein-L-histidine N-tele-methyltransferase activity"/>
    <property type="evidence" value="ECO:0007669"/>
    <property type="project" value="UniProtKB-EC"/>
</dbReference>
<evidence type="ECO:0000313" key="11">
    <source>
        <dbReference type="Proteomes" id="UP001549921"/>
    </source>
</evidence>
<sequence length="284" mass="32607">MCLYAILYFNSVFCTFLHHVVEKKEEIKWKDCEEIVPSKQMIDFDEKINHAKMFTCGDLEIGHIIVNEAIANMNLENASKIAKEENSDLVTGFYEGGLKIWECTHDMIEYLIKNENSVEMKDKKVLDLGCGAGILGIYAFLQGANVTFQDYNKEVLEYVTIPNVLLNIEVEDERELQLKKCRFFSGDWGSFNEKLGDTDVFSIILTSETIYNEDNYDKLINLFSKRLDINGVVYVAAKTCYFGVGGGVRQFENSVLKNKLFNCEICWKNTDGIQREILKITKKL</sequence>
<dbReference type="AlphaFoldDB" id="A0ABD0T6I4"/>
<keyword evidence="5" id="KW-0489">Methyltransferase</keyword>
<dbReference type="GO" id="GO:0005737">
    <property type="term" value="C:cytoplasm"/>
    <property type="evidence" value="ECO:0007669"/>
    <property type="project" value="UniProtKB-SubCell"/>
</dbReference>
<keyword evidence="8" id="KW-0539">Nucleus</keyword>
<dbReference type="GO" id="GO:0005634">
    <property type="term" value="C:nucleus"/>
    <property type="evidence" value="ECO:0007669"/>
    <property type="project" value="UniProtKB-SubCell"/>
</dbReference>
<dbReference type="InterPro" id="IPR019410">
    <property type="entry name" value="Methyltransf_16"/>
</dbReference>
<dbReference type="EC" id="2.1.1.85" evidence="3"/>
<evidence type="ECO:0000256" key="4">
    <source>
        <dbReference type="ARBA" id="ARBA00022490"/>
    </source>
</evidence>
<proteinExistence type="inferred from homology"/>
<dbReference type="PANTHER" id="PTHR14614">
    <property type="entry name" value="HEPATOCELLULAR CARCINOMA-ASSOCIATED ANTIGEN"/>
    <property type="match status" value="1"/>
</dbReference>
<dbReference type="EMBL" id="JBEDNZ010000009">
    <property type="protein sequence ID" value="KAL0838964.1"/>
    <property type="molecule type" value="Genomic_DNA"/>
</dbReference>
<dbReference type="SUPFAM" id="SSF53335">
    <property type="entry name" value="S-adenosyl-L-methionine-dependent methyltransferases"/>
    <property type="match status" value="1"/>
</dbReference>
<dbReference type="GO" id="GO:0032259">
    <property type="term" value="P:methylation"/>
    <property type="evidence" value="ECO:0007669"/>
    <property type="project" value="UniProtKB-KW"/>
</dbReference>
<keyword evidence="6" id="KW-0808">Transferase</keyword>
<reference evidence="10 11" key="1">
    <citation type="submission" date="2024-06" db="EMBL/GenBank/DDBJ databases">
        <title>A chromosome-level genome assembly of beet webworm, Loxostege sticticalis.</title>
        <authorList>
            <person name="Zhang Y."/>
        </authorList>
    </citation>
    <scope>NUCLEOTIDE SEQUENCE [LARGE SCALE GENOMIC DNA]</scope>
    <source>
        <strain evidence="10">AQ028</strain>
        <tissue evidence="10">Male pupae</tissue>
    </source>
</reference>
<evidence type="ECO:0000256" key="7">
    <source>
        <dbReference type="ARBA" id="ARBA00022691"/>
    </source>
</evidence>
<dbReference type="Proteomes" id="UP001549921">
    <property type="component" value="Unassembled WGS sequence"/>
</dbReference>
<comment type="subcellular location">
    <subcellularLocation>
        <location evidence="2">Cytoplasm</location>
    </subcellularLocation>
    <subcellularLocation>
        <location evidence="1">Nucleus</location>
    </subcellularLocation>
</comment>
<comment type="similarity">
    <text evidence="9">Belongs to the methyltransferase superfamily. METTL18 family.</text>
</comment>
<protein>
    <recommendedName>
        <fullName evidence="3">protein-histidine N-methyltransferase</fullName>
        <ecNumber evidence="3">2.1.1.85</ecNumber>
    </recommendedName>
</protein>
<dbReference type="InterPro" id="IPR029063">
    <property type="entry name" value="SAM-dependent_MTases_sf"/>
</dbReference>
<keyword evidence="4" id="KW-0963">Cytoplasm</keyword>
<evidence type="ECO:0000256" key="2">
    <source>
        <dbReference type="ARBA" id="ARBA00004496"/>
    </source>
</evidence>
<name>A0ABD0T6I4_LOXSC</name>
<evidence type="ECO:0000256" key="3">
    <source>
        <dbReference type="ARBA" id="ARBA00012533"/>
    </source>
</evidence>
<evidence type="ECO:0000256" key="9">
    <source>
        <dbReference type="ARBA" id="ARBA00038126"/>
    </source>
</evidence>
<dbReference type="Pfam" id="PF10294">
    <property type="entry name" value="Methyltransf_16"/>
    <property type="match status" value="1"/>
</dbReference>
<keyword evidence="7" id="KW-0949">S-adenosyl-L-methionine</keyword>
<evidence type="ECO:0000256" key="6">
    <source>
        <dbReference type="ARBA" id="ARBA00022679"/>
    </source>
</evidence>
<evidence type="ECO:0000256" key="5">
    <source>
        <dbReference type="ARBA" id="ARBA00022603"/>
    </source>
</evidence>
<organism evidence="10 11">
    <name type="scientific">Loxostege sticticalis</name>
    <name type="common">Beet webworm moth</name>
    <dbReference type="NCBI Taxonomy" id="481309"/>
    <lineage>
        <taxon>Eukaryota</taxon>
        <taxon>Metazoa</taxon>
        <taxon>Ecdysozoa</taxon>
        <taxon>Arthropoda</taxon>
        <taxon>Hexapoda</taxon>
        <taxon>Insecta</taxon>
        <taxon>Pterygota</taxon>
        <taxon>Neoptera</taxon>
        <taxon>Endopterygota</taxon>
        <taxon>Lepidoptera</taxon>
        <taxon>Glossata</taxon>
        <taxon>Ditrysia</taxon>
        <taxon>Pyraloidea</taxon>
        <taxon>Crambidae</taxon>
        <taxon>Pyraustinae</taxon>
        <taxon>Loxostege</taxon>
    </lineage>
</organism>
<evidence type="ECO:0000256" key="1">
    <source>
        <dbReference type="ARBA" id="ARBA00004123"/>
    </source>
</evidence>
<accession>A0ABD0T6I4</accession>
<evidence type="ECO:0000313" key="10">
    <source>
        <dbReference type="EMBL" id="KAL0838964.1"/>
    </source>
</evidence>
<gene>
    <name evidence="10" type="ORF">ABMA28_016969</name>
</gene>